<comment type="caution">
    <text evidence="1">The sequence shown here is derived from an EMBL/GenBank/DDBJ whole genome shotgun (WGS) entry which is preliminary data.</text>
</comment>
<reference evidence="1 2" key="1">
    <citation type="submission" date="2018-05" db="EMBL/GenBank/DDBJ databases">
        <title>Comparative genomic sequence analysis between strain HN4 and CCM 8460T (Falsochrobactrum ovis) will provide more evidence to prove that HN4 is a new species of Falsochrobactrum.</title>
        <authorList>
            <person name="Lyu W."/>
            <person name="Sun L."/>
            <person name="Yao L."/>
        </authorList>
    </citation>
    <scope>NUCLEOTIDE SEQUENCE [LARGE SCALE GENOMIC DNA]</scope>
    <source>
        <strain evidence="1 2">HN4</strain>
    </source>
</reference>
<dbReference type="AlphaFoldDB" id="A0A316J7S9"/>
<keyword evidence="2" id="KW-1185">Reference proteome</keyword>
<evidence type="ECO:0000313" key="1">
    <source>
        <dbReference type="EMBL" id="PWL17992.1"/>
    </source>
</evidence>
<evidence type="ECO:0000313" key="2">
    <source>
        <dbReference type="Proteomes" id="UP000245865"/>
    </source>
</evidence>
<accession>A0A316J7S9</accession>
<gene>
    <name evidence="1" type="ORF">DKP76_09645</name>
</gene>
<sequence>MPDFIFPFCAGSCGQTGGKLSLPLATGQRIVTFYSYELFSVNFGTPERIPKSVKRFSGKMRGKNKQLERRSDFRWIETVAGRILNFL</sequence>
<name>A0A316J7S9_9HYPH</name>
<dbReference type="Proteomes" id="UP000245865">
    <property type="component" value="Unassembled WGS sequence"/>
</dbReference>
<dbReference type="EMBL" id="QGDB01000003">
    <property type="protein sequence ID" value="PWL17992.1"/>
    <property type="molecule type" value="Genomic_DNA"/>
</dbReference>
<proteinExistence type="predicted"/>
<protein>
    <submittedName>
        <fullName evidence="1">Uncharacterized protein</fullName>
    </submittedName>
</protein>
<organism evidence="1 2">
    <name type="scientific">Falsochrobactrum shanghaiense</name>
    <dbReference type="NCBI Taxonomy" id="2201899"/>
    <lineage>
        <taxon>Bacteria</taxon>
        <taxon>Pseudomonadati</taxon>
        <taxon>Pseudomonadota</taxon>
        <taxon>Alphaproteobacteria</taxon>
        <taxon>Hyphomicrobiales</taxon>
        <taxon>Brucellaceae</taxon>
        <taxon>Falsochrobactrum</taxon>
    </lineage>
</organism>